<keyword evidence="3" id="KW-1185">Reference proteome</keyword>
<evidence type="ECO:0000259" key="1">
    <source>
        <dbReference type="Pfam" id="PF11074"/>
    </source>
</evidence>
<accession>A0A7L8AGB3</accession>
<dbReference type="InterPro" id="IPR021301">
    <property type="entry name" value="DUF2779"/>
</dbReference>
<dbReference type="Pfam" id="PF11074">
    <property type="entry name" value="DUF2779"/>
    <property type="match status" value="1"/>
</dbReference>
<name>A0A7L8AGB3_9FLAO</name>
<feature type="domain" description="DUF2779" evidence="1">
    <location>
        <begin position="256"/>
        <end position="380"/>
    </location>
</feature>
<dbReference type="Proteomes" id="UP000516764">
    <property type="component" value="Chromosome"/>
</dbReference>
<proteinExistence type="predicted"/>
<dbReference type="EMBL" id="CP061813">
    <property type="protein sequence ID" value="QOD61007.1"/>
    <property type="molecule type" value="Genomic_DNA"/>
</dbReference>
<gene>
    <name evidence="2" type="ORF">H9I45_00795</name>
</gene>
<dbReference type="KEGG" id="phal:H9I45_00795"/>
<evidence type="ECO:0000313" key="2">
    <source>
        <dbReference type="EMBL" id="QOD61007.1"/>
    </source>
</evidence>
<dbReference type="RefSeq" id="WP_088355073.1">
    <property type="nucleotide sequence ID" value="NZ_CP061813.1"/>
</dbReference>
<protein>
    <submittedName>
        <fullName evidence="2">DUF2779 domain-containing protein</fullName>
    </submittedName>
</protein>
<dbReference type="SUPFAM" id="SSF53098">
    <property type="entry name" value="Ribonuclease H-like"/>
    <property type="match status" value="1"/>
</dbReference>
<dbReference type="OrthoDB" id="9783873at2"/>
<sequence>MLSKSRYLKGLKCTKALWLNKFKKEEVFYSDSTKRVFSQGNTAGDLAQQYFPNGQLALVSNYPDSKAIAKTKELIASGETTIYEATFAAKNTLVALDILHKIDGKWHAFEVKSTNSTKNEHIRDAAIQYYVMTNSGIEIEDISIMHFDRTYVRNGELNSKELFTYESVINRIQPFLADIPANIDRFLAVYKNAEPTVLIGAHCKEPYECEFANYCHQLQENKDLINVEQTPKSTDVNYKDDTEIQHFLNQHSYPIYSFDFETIMYGIPEFNQSRPYQQIPFQYSLHFQKDANTEPEHFEFLGNGVDDPREELIKSMIKNFGKKGSILVYSITFERTRIYELIRDFPEYENELTAIANRLVDLAPIYRKHIKTEQTQKKWSLKVVLPTFLPQFSYENLDIQDGMATMDVYRNLSDLSKLDLIEARRNMLEYCKLDTLAVLELYRILN</sequence>
<dbReference type="AlphaFoldDB" id="A0A7L8AGB3"/>
<reference evidence="2 3" key="1">
    <citation type="journal article" date="2016" name="Int. J. Syst. Evol. Microbiol.">
        <title>Polaribacter haliotis sp. nov., isolated from the gut of abalone Haliotis discus hannai.</title>
        <authorList>
            <person name="Kim Y.O."/>
            <person name="Park I.S."/>
            <person name="Park S."/>
            <person name="Nam B.H."/>
            <person name="Park J.M."/>
            <person name="Kim D.G."/>
            <person name="Yoon J.H."/>
        </authorList>
    </citation>
    <scope>NUCLEOTIDE SEQUENCE [LARGE SCALE GENOMIC DNA]</scope>
    <source>
        <strain evidence="2 3">KCTC 52418</strain>
    </source>
</reference>
<dbReference type="InterPro" id="IPR012337">
    <property type="entry name" value="RNaseH-like_sf"/>
</dbReference>
<organism evidence="2 3">
    <name type="scientific">Polaribacter haliotis</name>
    <dbReference type="NCBI Taxonomy" id="1888915"/>
    <lineage>
        <taxon>Bacteria</taxon>
        <taxon>Pseudomonadati</taxon>
        <taxon>Bacteroidota</taxon>
        <taxon>Flavobacteriia</taxon>
        <taxon>Flavobacteriales</taxon>
        <taxon>Flavobacteriaceae</taxon>
    </lineage>
</organism>
<evidence type="ECO:0000313" key="3">
    <source>
        <dbReference type="Proteomes" id="UP000516764"/>
    </source>
</evidence>